<dbReference type="GO" id="GO:0031967">
    <property type="term" value="C:organelle envelope"/>
    <property type="evidence" value="ECO:0007669"/>
    <property type="project" value="UniProtKB-ARBA"/>
</dbReference>
<dbReference type="PIRSF" id="PIRSF000216">
    <property type="entry name" value="NADH_DH_24kDa"/>
    <property type="match status" value="1"/>
</dbReference>
<dbReference type="FunFam" id="1.10.10.1590:FF:000001">
    <property type="entry name" value="NADH-quinone oxidoreductase subunit E"/>
    <property type="match status" value="1"/>
</dbReference>
<evidence type="ECO:0000256" key="3">
    <source>
        <dbReference type="ARBA" id="ARBA00022723"/>
    </source>
</evidence>
<keyword evidence="3 10" id="KW-0479">Metal-binding</keyword>
<feature type="binding site" evidence="10">
    <location>
        <position position="103"/>
    </location>
    <ligand>
        <name>[2Fe-2S] cluster</name>
        <dbReference type="ChEBI" id="CHEBI:190135"/>
    </ligand>
</feature>
<protein>
    <submittedName>
        <fullName evidence="12">NAD(P)H-dependent oxidoreductase subunit E</fullName>
    </submittedName>
</protein>
<evidence type="ECO:0000256" key="11">
    <source>
        <dbReference type="SAM" id="MobiDB-lite"/>
    </source>
</evidence>
<dbReference type="NCBIfam" id="TIGR01958">
    <property type="entry name" value="nuoE_fam"/>
    <property type="match status" value="1"/>
</dbReference>
<evidence type="ECO:0000313" key="13">
    <source>
        <dbReference type="Proteomes" id="UP000721844"/>
    </source>
</evidence>
<dbReference type="InterPro" id="IPR041921">
    <property type="entry name" value="NuoE_N"/>
</dbReference>
<feature type="binding site" evidence="10">
    <location>
        <position position="108"/>
    </location>
    <ligand>
        <name>[2Fe-2S] cluster</name>
        <dbReference type="ChEBI" id="CHEBI:190135"/>
    </ligand>
</feature>
<dbReference type="FunFam" id="3.40.30.10:FF:000022">
    <property type="entry name" value="NADH dehydrogenase flavoprotein 2, mitochondrial"/>
    <property type="match status" value="1"/>
</dbReference>
<dbReference type="Pfam" id="PF01257">
    <property type="entry name" value="2Fe-2S_thioredx"/>
    <property type="match status" value="1"/>
</dbReference>
<keyword evidence="5 10" id="KW-0408">Iron</keyword>
<keyword evidence="7" id="KW-0520">NAD</keyword>
<evidence type="ECO:0000256" key="2">
    <source>
        <dbReference type="ARBA" id="ARBA00022714"/>
    </source>
</evidence>
<evidence type="ECO:0000256" key="8">
    <source>
        <dbReference type="ARBA" id="ARBA00034078"/>
    </source>
</evidence>
<keyword evidence="6 10" id="KW-0411">Iron-sulfur</keyword>
<organism evidence="12 13">
    <name type="scientific">Acidisoma cellulosilyticum</name>
    <dbReference type="NCBI Taxonomy" id="2802395"/>
    <lineage>
        <taxon>Bacteria</taxon>
        <taxon>Pseudomonadati</taxon>
        <taxon>Pseudomonadota</taxon>
        <taxon>Alphaproteobacteria</taxon>
        <taxon>Acetobacterales</taxon>
        <taxon>Acidocellaceae</taxon>
        <taxon>Acidisoma</taxon>
    </lineage>
</organism>
<comment type="cofactor">
    <cofactor evidence="10">
        <name>[2Fe-2S] cluster</name>
        <dbReference type="ChEBI" id="CHEBI:190135"/>
    </cofactor>
    <text evidence="10">Binds 1 [2Fe-2S] cluster.</text>
</comment>
<dbReference type="GO" id="GO:1902494">
    <property type="term" value="C:catalytic complex"/>
    <property type="evidence" value="ECO:0007669"/>
    <property type="project" value="UniProtKB-ARBA"/>
</dbReference>
<dbReference type="GO" id="GO:0022890">
    <property type="term" value="F:inorganic cation transmembrane transporter activity"/>
    <property type="evidence" value="ECO:0007669"/>
    <property type="project" value="UniProtKB-ARBA"/>
</dbReference>
<evidence type="ECO:0000256" key="9">
    <source>
        <dbReference type="ARBA" id="ARBA00047712"/>
    </source>
</evidence>
<feature type="region of interest" description="Disordered" evidence="11">
    <location>
        <begin position="185"/>
        <end position="207"/>
    </location>
</feature>
<feature type="binding site" evidence="10">
    <location>
        <position position="149"/>
    </location>
    <ligand>
        <name>[2Fe-2S] cluster</name>
        <dbReference type="ChEBI" id="CHEBI:190135"/>
    </ligand>
</feature>
<dbReference type="GO" id="GO:0051537">
    <property type="term" value="F:2 iron, 2 sulfur cluster binding"/>
    <property type="evidence" value="ECO:0007669"/>
    <property type="project" value="UniProtKB-KW"/>
</dbReference>
<evidence type="ECO:0000313" key="12">
    <source>
        <dbReference type="EMBL" id="MCB8881866.1"/>
    </source>
</evidence>
<evidence type="ECO:0000256" key="4">
    <source>
        <dbReference type="ARBA" id="ARBA00022967"/>
    </source>
</evidence>
<dbReference type="PANTHER" id="PTHR10371:SF3">
    <property type="entry name" value="NADH DEHYDROGENASE [UBIQUINONE] FLAVOPROTEIN 2, MITOCHONDRIAL"/>
    <property type="match status" value="1"/>
</dbReference>
<dbReference type="Proteomes" id="UP000721844">
    <property type="component" value="Unassembled WGS sequence"/>
</dbReference>
<dbReference type="InterPro" id="IPR042128">
    <property type="entry name" value="NuoE_dom"/>
</dbReference>
<dbReference type="GO" id="GO:0098796">
    <property type="term" value="C:membrane protein complex"/>
    <property type="evidence" value="ECO:0007669"/>
    <property type="project" value="UniProtKB-ARBA"/>
</dbReference>
<dbReference type="Gene3D" id="3.40.30.10">
    <property type="entry name" value="Glutaredoxin"/>
    <property type="match status" value="1"/>
</dbReference>
<feature type="compositionally biased region" description="Low complexity" evidence="11">
    <location>
        <begin position="238"/>
        <end position="247"/>
    </location>
</feature>
<keyword evidence="4" id="KW-1278">Translocase</keyword>
<dbReference type="GO" id="GO:0022804">
    <property type="term" value="F:active transmembrane transporter activity"/>
    <property type="evidence" value="ECO:0007669"/>
    <property type="project" value="UniProtKB-ARBA"/>
</dbReference>
<evidence type="ECO:0000256" key="7">
    <source>
        <dbReference type="ARBA" id="ARBA00023027"/>
    </source>
</evidence>
<comment type="caution">
    <text evidence="12">The sequence shown here is derived from an EMBL/GenBank/DDBJ whole genome shotgun (WGS) entry which is preliminary data.</text>
</comment>
<comment type="cofactor">
    <cofactor evidence="8">
        <name>[2Fe-2S] cluster</name>
        <dbReference type="ChEBI" id="CHEBI:190135"/>
    </cofactor>
</comment>
<dbReference type="Gene3D" id="1.10.10.1590">
    <property type="entry name" value="NADH-quinone oxidoreductase subunit E"/>
    <property type="match status" value="1"/>
</dbReference>
<keyword evidence="13" id="KW-1185">Reference proteome</keyword>
<feature type="binding site" evidence="10">
    <location>
        <position position="145"/>
    </location>
    <ligand>
        <name>[2Fe-2S] cluster</name>
        <dbReference type="ChEBI" id="CHEBI:190135"/>
    </ligand>
</feature>
<proteinExistence type="inferred from homology"/>
<gene>
    <name evidence="12" type="ORF">ACELLULO517_16595</name>
</gene>
<dbReference type="EMBL" id="JAESVA010000005">
    <property type="protein sequence ID" value="MCB8881866.1"/>
    <property type="molecule type" value="Genomic_DNA"/>
</dbReference>
<feature type="region of interest" description="Disordered" evidence="11">
    <location>
        <begin position="238"/>
        <end position="260"/>
    </location>
</feature>
<dbReference type="SUPFAM" id="SSF52833">
    <property type="entry name" value="Thioredoxin-like"/>
    <property type="match status" value="1"/>
</dbReference>
<reference evidence="12 13" key="1">
    <citation type="journal article" date="2021" name="Microorganisms">
        <title>Acidisoma silvae sp. nov. and Acidisomacellulosilytica sp. nov., Two Acidophilic Bacteria Isolated from Decaying Wood, Hydrolyzing Cellulose and Producing Poly-3-hydroxybutyrate.</title>
        <authorList>
            <person name="Mieszkin S."/>
            <person name="Pouder E."/>
            <person name="Uroz S."/>
            <person name="Simon-Colin C."/>
            <person name="Alain K."/>
        </authorList>
    </citation>
    <scope>NUCLEOTIDE SEQUENCE [LARGE SCALE GENOMIC DNA]</scope>
    <source>
        <strain evidence="12 13">HW T5.17</strain>
    </source>
</reference>
<dbReference type="CDD" id="cd03064">
    <property type="entry name" value="TRX_Fd_NuoE"/>
    <property type="match status" value="1"/>
</dbReference>
<accession>A0A964E4U9</accession>
<dbReference type="PROSITE" id="PS01099">
    <property type="entry name" value="COMPLEX1_24K"/>
    <property type="match status" value="1"/>
</dbReference>
<dbReference type="GO" id="GO:0008324">
    <property type="term" value="F:monoatomic cation transmembrane transporter activity"/>
    <property type="evidence" value="ECO:0007669"/>
    <property type="project" value="UniProtKB-ARBA"/>
</dbReference>
<dbReference type="InterPro" id="IPR002023">
    <property type="entry name" value="NuoE-like"/>
</dbReference>
<dbReference type="GO" id="GO:0098662">
    <property type="term" value="P:inorganic cation transmembrane transport"/>
    <property type="evidence" value="ECO:0007669"/>
    <property type="project" value="UniProtKB-ARBA"/>
</dbReference>
<keyword evidence="2 10" id="KW-0001">2Fe-2S</keyword>
<evidence type="ECO:0000256" key="10">
    <source>
        <dbReference type="PIRSR" id="PIRSR000216-1"/>
    </source>
</evidence>
<evidence type="ECO:0000256" key="5">
    <source>
        <dbReference type="ARBA" id="ARBA00023004"/>
    </source>
</evidence>
<comment type="similarity">
    <text evidence="1">Belongs to the complex I 24 kDa subunit family.</text>
</comment>
<dbReference type="GO" id="GO:0046872">
    <property type="term" value="F:metal ion binding"/>
    <property type="evidence" value="ECO:0007669"/>
    <property type="project" value="UniProtKB-KW"/>
</dbReference>
<evidence type="ECO:0000256" key="1">
    <source>
        <dbReference type="ARBA" id="ARBA00010643"/>
    </source>
</evidence>
<comment type="catalytic activity">
    <reaction evidence="9">
        <text>a quinone + NADH + 5 H(+)(in) = a quinol + NAD(+) + 4 H(+)(out)</text>
        <dbReference type="Rhea" id="RHEA:57888"/>
        <dbReference type="ChEBI" id="CHEBI:15378"/>
        <dbReference type="ChEBI" id="CHEBI:24646"/>
        <dbReference type="ChEBI" id="CHEBI:57540"/>
        <dbReference type="ChEBI" id="CHEBI:57945"/>
        <dbReference type="ChEBI" id="CHEBI:132124"/>
    </reaction>
</comment>
<evidence type="ECO:0000256" key="6">
    <source>
        <dbReference type="ARBA" id="ARBA00023014"/>
    </source>
</evidence>
<dbReference type="GO" id="GO:0031090">
    <property type="term" value="C:organelle membrane"/>
    <property type="evidence" value="ECO:0007669"/>
    <property type="project" value="UniProtKB-ARBA"/>
</dbReference>
<dbReference type="GO" id="GO:0003954">
    <property type="term" value="F:NADH dehydrogenase activity"/>
    <property type="evidence" value="ECO:0007669"/>
    <property type="project" value="TreeGrafter"/>
</dbReference>
<dbReference type="PANTHER" id="PTHR10371">
    <property type="entry name" value="NADH DEHYDROGENASE UBIQUINONE FLAVOPROTEIN 2, MITOCHONDRIAL"/>
    <property type="match status" value="1"/>
</dbReference>
<name>A0A964E4U9_9PROT</name>
<dbReference type="InterPro" id="IPR036249">
    <property type="entry name" value="Thioredoxin-like_sf"/>
</dbReference>
<dbReference type="AlphaFoldDB" id="A0A964E4U9"/>
<sequence>MSSSHVAEVAEPASFAFDAASLAEIETILKRYPPERKASAVIFLLYEVQKQMARHTNSGWVPQVAMDVVAEVLDMAPIRVYEVATFYTMFNLKPVGRYHLQVCTTTPCWLRGSDDVVAACFKKTGLSHFGEVSADGLFSMAEVECLGACVNAPMMQVNNESYYEDLDGPRTEALLDAFRRGEPPAAGPTIDRLGSQAEGGPTTLTHAGEFWSPEKYAVVKRERAEAAERAAAEAAAAEAAAQAAAAANPPPADPAAKPGA</sequence>